<protein>
    <submittedName>
        <fullName evidence="4">DNA protecting protein DprA</fullName>
    </submittedName>
</protein>
<dbReference type="GO" id="GO:0009294">
    <property type="term" value="P:DNA-mediated transformation"/>
    <property type="evidence" value="ECO:0007669"/>
    <property type="project" value="InterPro"/>
</dbReference>
<reference evidence="4 5" key="1">
    <citation type="journal article" date="2011" name="J. Bacteriol.">
        <title>Genome Sequence of the Ruminal Bacterium Megasphaera elsdenii.</title>
        <authorList>
            <person name="Marx H."/>
            <person name="Graf A.B."/>
            <person name="Tatto N."/>
            <person name="Thallinger G.G."/>
            <person name="Mattanovich D."/>
            <person name="Sauer M."/>
        </authorList>
    </citation>
    <scope>NUCLEOTIDE SEQUENCE [LARGE SCALE GENOMIC DNA]</scope>
    <source>
        <strain evidence="4 5">DSM 20460</strain>
    </source>
</reference>
<name>G0VQF5_MEGEL</name>
<sequence>MNHETMYAAALQSLKGCGSRRLQALLDVCRSPRRAWEAVWDEDLRRRTGIPAKIFSQLRQERNVFDWDRFQHQLDFYGVRPLALWDDDYPAWLPFTAQPPLVLFCQGTMGRDSSSLAIVGSRKASPYGLNAAESLAAELAAQGFTIISGGARGIDTRAHRGALKGKGRPVVVAANGLDRTYPRENKALFRQVVENGGAVISEYAFGVEPLSRNFPARNRIIAGMAAATIVVEAALRSGSLITADLALDEGRDVFAMPGSVFSETSRGTNHLLQLGAIPLTCVDDVIREFRRRGWQGPETVAEAAAPSLSPAEQAVIDVIPFDRAAPVSELLEKTGLAVADLLPILLALQMKKAAEELPGGYIRCAAAFSVL</sequence>
<dbReference type="HOGENOM" id="CLU_029601_1_1_9"/>
<feature type="domain" description="Smf/DprA SLOG" evidence="2">
    <location>
        <begin position="83"/>
        <end position="289"/>
    </location>
</feature>
<dbReference type="KEGG" id="med:MELS_1462"/>
<evidence type="ECO:0000313" key="4">
    <source>
        <dbReference type="EMBL" id="CCC73683.1"/>
    </source>
</evidence>
<dbReference type="GeneID" id="97490725"/>
<dbReference type="NCBIfam" id="TIGR00732">
    <property type="entry name" value="dprA"/>
    <property type="match status" value="1"/>
</dbReference>
<gene>
    <name evidence="4" type="ORF">MELS_1462</name>
</gene>
<dbReference type="RefSeq" id="WP_014016413.1">
    <property type="nucleotide sequence ID" value="NC_015873.1"/>
</dbReference>
<evidence type="ECO:0000259" key="2">
    <source>
        <dbReference type="Pfam" id="PF02481"/>
    </source>
</evidence>
<evidence type="ECO:0000256" key="1">
    <source>
        <dbReference type="ARBA" id="ARBA00006525"/>
    </source>
</evidence>
<comment type="similarity">
    <text evidence="1">Belongs to the DprA/Smf family.</text>
</comment>
<accession>G0VQF5</accession>
<dbReference type="Gene3D" id="3.40.50.450">
    <property type="match status" value="1"/>
</dbReference>
<proteinExistence type="inferred from homology"/>
<organism evidence="4 5">
    <name type="scientific">Megasphaera elsdenii DSM 20460</name>
    <dbReference type="NCBI Taxonomy" id="1064535"/>
    <lineage>
        <taxon>Bacteria</taxon>
        <taxon>Bacillati</taxon>
        <taxon>Bacillota</taxon>
        <taxon>Negativicutes</taxon>
        <taxon>Veillonellales</taxon>
        <taxon>Veillonellaceae</taxon>
        <taxon>Megasphaera</taxon>
    </lineage>
</organism>
<evidence type="ECO:0000313" key="5">
    <source>
        <dbReference type="Proteomes" id="UP000010111"/>
    </source>
</evidence>
<feature type="domain" description="DprA winged helix" evidence="3">
    <location>
        <begin position="301"/>
        <end position="360"/>
    </location>
</feature>
<dbReference type="PANTHER" id="PTHR43022:SF1">
    <property type="entry name" value="PROTEIN SMF"/>
    <property type="match status" value="1"/>
</dbReference>
<dbReference type="Gene3D" id="1.10.10.10">
    <property type="entry name" value="Winged helix-like DNA-binding domain superfamily/Winged helix DNA-binding domain"/>
    <property type="match status" value="1"/>
</dbReference>
<dbReference type="Proteomes" id="UP000010111">
    <property type="component" value="Chromosome"/>
</dbReference>
<dbReference type="InterPro" id="IPR057666">
    <property type="entry name" value="DrpA_SLOG"/>
</dbReference>
<dbReference type="AlphaFoldDB" id="G0VQF5"/>
<evidence type="ECO:0000259" key="3">
    <source>
        <dbReference type="Pfam" id="PF17782"/>
    </source>
</evidence>
<dbReference type="InterPro" id="IPR003488">
    <property type="entry name" value="DprA"/>
</dbReference>
<dbReference type="InterPro" id="IPR041614">
    <property type="entry name" value="DprA_WH"/>
</dbReference>
<dbReference type="eggNOG" id="COG0758">
    <property type="taxonomic scope" value="Bacteria"/>
</dbReference>
<dbReference type="SUPFAM" id="SSF102405">
    <property type="entry name" value="MCP/YpsA-like"/>
    <property type="match status" value="1"/>
</dbReference>
<dbReference type="InterPro" id="IPR036388">
    <property type="entry name" value="WH-like_DNA-bd_sf"/>
</dbReference>
<dbReference type="Pfam" id="PF02481">
    <property type="entry name" value="DNA_processg_A"/>
    <property type="match status" value="1"/>
</dbReference>
<keyword evidence="5" id="KW-1185">Reference proteome</keyword>
<dbReference type="PANTHER" id="PTHR43022">
    <property type="entry name" value="PROTEIN SMF"/>
    <property type="match status" value="1"/>
</dbReference>
<dbReference type="STRING" id="1064535.MELS_1462"/>
<dbReference type="Pfam" id="PF17782">
    <property type="entry name" value="WHD_DprA"/>
    <property type="match status" value="1"/>
</dbReference>
<dbReference type="EMBL" id="HE576794">
    <property type="protein sequence ID" value="CCC73683.1"/>
    <property type="molecule type" value="Genomic_DNA"/>
</dbReference>